<dbReference type="EMBL" id="NFZW01000001">
    <property type="protein sequence ID" value="RFA39503.1"/>
    <property type="molecule type" value="Genomic_DNA"/>
</dbReference>
<sequence length="142" mass="14956">MEDANLLLPGSLVAEVTTYVEPTAAGVGFPDWVLGQIVWRGQQLFLVSFEALVGGRVSSTAARSRIAVVKGVSGAPGLAYYGLVTQQIPRLATVAEGTIENLDDDSSELGEAVSAQVLANGEPALIPNLDYLEQELSRLTGR</sequence>
<feature type="domain" description="CheW-like" evidence="1">
    <location>
        <begin position="1"/>
        <end position="138"/>
    </location>
</feature>
<dbReference type="Pfam" id="PF01584">
    <property type="entry name" value="CheW"/>
    <property type="match status" value="1"/>
</dbReference>
<comment type="caution">
    <text evidence="2">The sequence shown here is derived from an EMBL/GenBank/DDBJ whole genome shotgun (WGS) entry which is preliminary data.</text>
</comment>
<proteinExistence type="predicted"/>
<dbReference type="RefSeq" id="WP_116300534.1">
    <property type="nucleotide sequence ID" value="NZ_NFZV01000001.1"/>
</dbReference>
<accession>A0A3E0X1H2</accession>
<dbReference type="InterPro" id="IPR002545">
    <property type="entry name" value="CheW-lke_dom"/>
</dbReference>
<name>A0A3E0X1H2_9GAMM</name>
<evidence type="ECO:0000313" key="3">
    <source>
        <dbReference type="Proteomes" id="UP000256763"/>
    </source>
</evidence>
<dbReference type="SUPFAM" id="SSF50341">
    <property type="entry name" value="CheW-like"/>
    <property type="match status" value="1"/>
</dbReference>
<dbReference type="InterPro" id="IPR036061">
    <property type="entry name" value="CheW-like_dom_sf"/>
</dbReference>
<evidence type="ECO:0000313" key="2">
    <source>
        <dbReference type="EMBL" id="RFA39503.1"/>
    </source>
</evidence>
<dbReference type="PROSITE" id="PS50851">
    <property type="entry name" value="CHEW"/>
    <property type="match status" value="1"/>
</dbReference>
<dbReference type="OrthoDB" id="5765252at2"/>
<dbReference type="GO" id="GO:0006935">
    <property type="term" value="P:chemotaxis"/>
    <property type="evidence" value="ECO:0007669"/>
    <property type="project" value="InterPro"/>
</dbReference>
<dbReference type="Proteomes" id="UP000256763">
    <property type="component" value="Unassembled WGS sequence"/>
</dbReference>
<protein>
    <recommendedName>
        <fullName evidence="1">CheW-like domain-containing protein</fullName>
    </recommendedName>
</protein>
<organism evidence="2 3">
    <name type="scientific">Alkalilimnicola ehrlichii</name>
    <dbReference type="NCBI Taxonomy" id="351052"/>
    <lineage>
        <taxon>Bacteria</taxon>
        <taxon>Pseudomonadati</taxon>
        <taxon>Pseudomonadota</taxon>
        <taxon>Gammaproteobacteria</taxon>
        <taxon>Chromatiales</taxon>
        <taxon>Ectothiorhodospiraceae</taxon>
        <taxon>Alkalilimnicola</taxon>
    </lineage>
</organism>
<dbReference type="AlphaFoldDB" id="A0A3E0X1H2"/>
<keyword evidence="3" id="KW-1185">Reference proteome</keyword>
<reference evidence="3" key="1">
    <citation type="submission" date="2017-05" db="EMBL/GenBank/DDBJ databases">
        <authorList>
            <person name="Sharma S."/>
            <person name="Sidhu C."/>
            <person name="Pinnaka A.K."/>
        </authorList>
    </citation>
    <scope>NUCLEOTIDE SEQUENCE [LARGE SCALE GENOMIC DNA]</scope>
    <source>
        <strain evidence="3">AK93</strain>
    </source>
</reference>
<gene>
    <name evidence="2" type="ORF">CAL65_01645</name>
</gene>
<dbReference type="Gene3D" id="2.40.50.180">
    <property type="entry name" value="CheA-289, Domain 4"/>
    <property type="match status" value="1"/>
</dbReference>
<dbReference type="GO" id="GO:0007165">
    <property type="term" value="P:signal transduction"/>
    <property type="evidence" value="ECO:0007669"/>
    <property type="project" value="InterPro"/>
</dbReference>
<evidence type="ECO:0000259" key="1">
    <source>
        <dbReference type="PROSITE" id="PS50851"/>
    </source>
</evidence>